<evidence type="ECO:0000313" key="3">
    <source>
        <dbReference type="EnsemblMetazoa" id="CapteP197240"/>
    </source>
</evidence>
<dbReference type="EMBL" id="KB309374">
    <property type="protein sequence ID" value="ELT94641.1"/>
    <property type="molecule type" value="Genomic_DNA"/>
</dbReference>
<dbReference type="OrthoDB" id="10223670at2759"/>
<evidence type="ECO:0000313" key="4">
    <source>
        <dbReference type="Proteomes" id="UP000014760"/>
    </source>
</evidence>
<dbReference type="Proteomes" id="UP000014760">
    <property type="component" value="Unassembled WGS sequence"/>
</dbReference>
<dbReference type="EMBL" id="AMQN01002506">
    <property type="status" value="NOT_ANNOTATED_CDS"/>
    <property type="molecule type" value="Genomic_DNA"/>
</dbReference>
<evidence type="ECO:0000313" key="1">
    <source>
        <dbReference type="EMBL" id="ELT94641.1"/>
    </source>
</evidence>
<gene>
    <name evidence="2" type="ORF">CAPTEDRAFT_197240</name>
    <name evidence="1" type="ORF">CAPTEDRAFT_207482</name>
</gene>
<accession>R7TT22</accession>
<dbReference type="EMBL" id="KB305385">
    <property type="protein sequence ID" value="ELU01059.1"/>
    <property type="molecule type" value="Genomic_DNA"/>
</dbReference>
<keyword evidence="4" id="KW-1185">Reference proteome</keyword>
<evidence type="ECO:0008006" key="5">
    <source>
        <dbReference type="Google" id="ProtNLM"/>
    </source>
</evidence>
<evidence type="ECO:0000313" key="2">
    <source>
        <dbReference type="EMBL" id="ELU01059.1"/>
    </source>
</evidence>
<dbReference type="EnsemblMetazoa" id="CapteT207482">
    <property type="protein sequence ID" value="CapteP207482"/>
    <property type="gene ID" value="CapteG207482"/>
</dbReference>
<dbReference type="HOGENOM" id="CLU_1588069_0_0_1"/>
<dbReference type="EMBL" id="AMQN01025766">
    <property type="status" value="NOT_ANNOTATED_CDS"/>
    <property type="molecule type" value="Genomic_DNA"/>
</dbReference>
<dbReference type="AlphaFoldDB" id="R7TT22"/>
<sequence>MAMKRKLNKDLIRKLDKGEAPPKVDVLTVLRHVYRRWLGVKASSIDNCYQHYGSIARDVNAPDEAENSFDEEDKVPLATLLARAKDSGADVELSTAKNWINFDEDTATCATLTDNDIIAMVQPSNTKDKDAEDMPDAVIENAIFMPTRKEALLMCDKLMAFFKEPNRC</sequence>
<organism evidence="1">
    <name type="scientific">Capitella teleta</name>
    <name type="common">Polychaete worm</name>
    <dbReference type="NCBI Taxonomy" id="283909"/>
    <lineage>
        <taxon>Eukaryota</taxon>
        <taxon>Metazoa</taxon>
        <taxon>Spiralia</taxon>
        <taxon>Lophotrochozoa</taxon>
        <taxon>Annelida</taxon>
        <taxon>Polychaeta</taxon>
        <taxon>Sedentaria</taxon>
        <taxon>Scolecida</taxon>
        <taxon>Capitellidae</taxon>
        <taxon>Capitella</taxon>
    </lineage>
</organism>
<reference evidence="4" key="1">
    <citation type="submission" date="2012-12" db="EMBL/GenBank/DDBJ databases">
        <authorList>
            <person name="Hellsten U."/>
            <person name="Grimwood J."/>
            <person name="Chapman J.A."/>
            <person name="Shapiro H."/>
            <person name="Aerts A."/>
            <person name="Otillar R.P."/>
            <person name="Terry A.Y."/>
            <person name="Boore J.L."/>
            <person name="Simakov O."/>
            <person name="Marletaz F."/>
            <person name="Cho S.-J."/>
            <person name="Edsinger-Gonzales E."/>
            <person name="Havlak P."/>
            <person name="Kuo D.-H."/>
            <person name="Larsson T."/>
            <person name="Lv J."/>
            <person name="Arendt D."/>
            <person name="Savage R."/>
            <person name="Osoegawa K."/>
            <person name="de Jong P."/>
            <person name="Lindberg D.R."/>
            <person name="Seaver E.C."/>
            <person name="Weisblat D.A."/>
            <person name="Putnam N.H."/>
            <person name="Grigoriev I.V."/>
            <person name="Rokhsar D.S."/>
        </authorList>
    </citation>
    <scope>NUCLEOTIDE SEQUENCE</scope>
    <source>
        <strain evidence="4">I ESC-2004</strain>
    </source>
</reference>
<reference evidence="1 4" key="2">
    <citation type="journal article" date="2013" name="Nature">
        <title>Insights into bilaterian evolution from three spiralian genomes.</title>
        <authorList>
            <person name="Simakov O."/>
            <person name="Marletaz F."/>
            <person name="Cho S.J."/>
            <person name="Edsinger-Gonzales E."/>
            <person name="Havlak P."/>
            <person name="Hellsten U."/>
            <person name="Kuo D.H."/>
            <person name="Larsson T."/>
            <person name="Lv J."/>
            <person name="Arendt D."/>
            <person name="Savage R."/>
            <person name="Osoegawa K."/>
            <person name="de Jong P."/>
            <person name="Grimwood J."/>
            <person name="Chapman J.A."/>
            <person name="Shapiro H."/>
            <person name="Aerts A."/>
            <person name="Otillar R.P."/>
            <person name="Terry A.Y."/>
            <person name="Boore J.L."/>
            <person name="Grigoriev I.V."/>
            <person name="Lindberg D.R."/>
            <person name="Seaver E.C."/>
            <person name="Weisblat D.A."/>
            <person name="Putnam N.H."/>
            <person name="Rokhsar D.S."/>
        </authorList>
    </citation>
    <scope>NUCLEOTIDE SEQUENCE</scope>
    <source>
        <strain evidence="1 4">I ESC-2004</strain>
    </source>
</reference>
<protein>
    <recommendedName>
        <fullName evidence="5">DDE-1 domain-containing protein</fullName>
    </recommendedName>
</protein>
<dbReference type="EnsemblMetazoa" id="CapteT197240">
    <property type="protein sequence ID" value="CapteP197240"/>
    <property type="gene ID" value="CapteG197240"/>
</dbReference>
<name>R7TT22_CAPTE</name>
<reference evidence="3" key="3">
    <citation type="submission" date="2015-06" db="UniProtKB">
        <authorList>
            <consortium name="EnsemblMetazoa"/>
        </authorList>
    </citation>
    <scope>IDENTIFICATION</scope>
</reference>
<proteinExistence type="predicted"/>